<dbReference type="InterPro" id="IPR035931">
    <property type="entry name" value="YlxR-like_sf"/>
</dbReference>
<dbReference type="EMBL" id="BMMZ01000006">
    <property type="protein sequence ID" value="GGL67616.1"/>
    <property type="molecule type" value="Genomic_DNA"/>
</dbReference>
<dbReference type="PANTHER" id="PTHR34215:SF1">
    <property type="entry name" value="YLXR DOMAIN-CONTAINING PROTEIN"/>
    <property type="match status" value="1"/>
</dbReference>
<dbReference type="Pfam" id="PF04296">
    <property type="entry name" value="YlxR"/>
    <property type="match status" value="1"/>
</dbReference>
<dbReference type="RefSeq" id="WP_188895944.1">
    <property type="nucleotide sequence ID" value="NZ_BMMZ01000006.1"/>
</dbReference>
<dbReference type="AlphaFoldDB" id="A0A917SC03"/>
<evidence type="ECO:0000313" key="3">
    <source>
        <dbReference type="Proteomes" id="UP000613840"/>
    </source>
</evidence>
<sequence length="87" mass="9310">MEPVRTCLGCRGRDNKADLIRLVRSDGGIAVDGRQSAPGRGGYLHPRQSCWEQALRKRALNRALGAVADRELLLSRLTAVAAKAGAA</sequence>
<reference evidence="2" key="2">
    <citation type="submission" date="2020-09" db="EMBL/GenBank/DDBJ databases">
        <authorList>
            <person name="Sun Q."/>
            <person name="Zhou Y."/>
        </authorList>
    </citation>
    <scope>NUCLEOTIDE SEQUENCE</scope>
    <source>
        <strain evidence="2">CGMCC 4.7306</strain>
    </source>
</reference>
<dbReference type="Proteomes" id="UP000613840">
    <property type="component" value="Unassembled WGS sequence"/>
</dbReference>
<dbReference type="Gene3D" id="3.30.1230.10">
    <property type="entry name" value="YlxR-like"/>
    <property type="match status" value="1"/>
</dbReference>
<reference evidence="2" key="1">
    <citation type="journal article" date="2014" name="Int. J. Syst. Evol. Microbiol.">
        <title>Complete genome sequence of Corynebacterium casei LMG S-19264T (=DSM 44701T), isolated from a smear-ripened cheese.</title>
        <authorList>
            <consortium name="US DOE Joint Genome Institute (JGI-PGF)"/>
            <person name="Walter F."/>
            <person name="Albersmeier A."/>
            <person name="Kalinowski J."/>
            <person name="Ruckert C."/>
        </authorList>
    </citation>
    <scope>NUCLEOTIDE SEQUENCE</scope>
    <source>
        <strain evidence="2">CGMCC 4.7306</strain>
    </source>
</reference>
<organism evidence="2 3">
    <name type="scientific">Microlunatus endophyticus</name>
    <dbReference type="NCBI Taxonomy" id="1716077"/>
    <lineage>
        <taxon>Bacteria</taxon>
        <taxon>Bacillati</taxon>
        <taxon>Actinomycetota</taxon>
        <taxon>Actinomycetes</taxon>
        <taxon>Propionibacteriales</taxon>
        <taxon>Propionibacteriaceae</taxon>
        <taxon>Microlunatus</taxon>
    </lineage>
</organism>
<protein>
    <recommendedName>
        <fullName evidence="1">YlxR domain-containing protein</fullName>
    </recommendedName>
</protein>
<keyword evidence="3" id="KW-1185">Reference proteome</keyword>
<evidence type="ECO:0000259" key="1">
    <source>
        <dbReference type="Pfam" id="PF04296"/>
    </source>
</evidence>
<name>A0A917SC03_9ACTN</name>
<evidence type="ECO:0000313" key="2">
    <source>
        <dbReference type="EMBL" id="GGL67616.1"/>
    </source>
</evidence>
<dbReference type="InterPro" id="IPR007393">
    <property type="entry name" value="YlxR_dom"/>
</dbReference>
<dbReference type="SUPFAM" id="SSF64376">
    <property type="entry name" value="YlxR-like"/>
    <property type="match status" value="1"/>
</dbReference>
<comment type="caution">
    <text evidence="2">The sequence shown here is derived from an EMBL/GenBank/DDBJ whole genome shotgun (WGS) entry which is preliminary data.</text>
</comment>
<accession>A0A917SC03</accession>
<feature type="domain" description="YlxR" evidence="1">
    <location>
        <begin position="5"/>
        <end position="69"/>
    </location>
</feature>
<proteinExistence type="predicted"/>
<dbReference type="InterPro" id="IPR037465">
    <property type="entry name" value="YlxR"/>
</dbReference>
<gene>
    <name evidence="2" type="ORF">GCM10011575_27640</name>
</gene>
<dbReference type="PANTHER" id="PTHR34215">
    <property type="entry name" value="BLL0784 PROTEIN"/>
    <property type="match status" value="1"/>
</dbReference>